<evidence type="ECO:0000256" key="6">
    <source>
        <dbReference type="ARBA" id="ARBA00023136"/>
    </source>
</evidence>
<evidence type="ECO:0000256" key="7">
    <source>
        <dbReference type="SAM" id="MobiDB-lite"/>
    </source>
</evidence>
<proteinExistence type="inferred from homology"/>
<dbReference type="AlphaFoldDB" id="G7YPU7"/>
<dbReference type="InterPro" id="IPR011011">
    <property type="entry name" value="Znf_FYVE_PHD"/>
</dbReference>
<dbReference type="SUPFAM" id="SSF57903">
    <property type="entry name" value="FYVE/PHD zinc finger"/>
    <property type="match status" value="1"/>
</dbReference>
<dbReference type="Pfam" id="PF04511">
    <property type="entry name" value="DER1"/>
    <property type="match status" value="1"/>
</dbReference>
<organism evidence="8 9">
    <name type="scientific">Clonorchis sinensis</name>
    <name type="common">Chinese liver fluke</name>
    <dbReference type="NCBI Taxonomy" id="79923"/>
    <lineage>
        <taxon>Eukaryota</taxon>
        <taxon>Metazoa</taxon>
        <taxon>Spiralia</taxon>
        <taxon>Lophotrochozoa</taxon>
        <taxon>Platyhelminthes</taxon>
        <taxon>Trematoda</taxon>
        <taxon>Digenea</taxon>
        <taxon>Opisthorchiida</taxon>
        <taxon>Opisthorchiata</taxon>
        <taxon>Opisthorchiidae</taxon>
        <taxon>Clonorchis</taxon>
    </lineage>
</organism>
<dbReference type="EMBL" id="DF143947">
    <property type="protein sequence ID" value="GAA54978.1"/>
    <property type="molecule type" value="Genomic_DNA"/>
</dbReference>
<evidence type="ECO:0000256" key="4">
    <source>
        <dbReference type="ARBA" id="ARBA00022824"/>
    </source>
</evidence>
<dbReference type="PANTHER" id="PTHR11009">
    <property type="entry name" value="DER1-LIKE PROTEIN, DERLIN"/>
    <property type="match status" value="1"/>
</dbReference>
<gene>
    <name evidence="8" type="ORF">CLF_106294</name>
</gene>
<evidence type="ECO:0000256" key="2">
    <source>
        <dbReference type="ARBA" id="ARBA00008917"/>
    </source>
</evidence>
<evidence type="ECO:0000256" key="3">
    <source>
        <dbReference type="ARBA" id="ARBA00022692"/>
    </source>
</evidence>
<keyword evidence="3" id="KW-0812">Transmembrane</keyword>
<keyword evidence="4" id="KW-0256">Endoplasmic reticulum</keyword>
<feature type="region of interest" description="Disordered" evidence="7">
    <location>
        <begin position="219"/>
        <end position="299"/>
    </location>
</feature>
<comment type="subcellular location">
    <subcellularLocation>
        <location evidence="1">Endoplasmic reticulum membrane</location>
        <topology evidence="1">Multi-pass membrane protein</topology>
    </subcellularLocation>
</comment>
<dbReference type="InterPro" id="IPR036691">
    <property type="entry name" value="Endo/exonu/phosph_ase_sf"/>
</dbReference>
<dbReference type="Gene3D" id="3.60.10.10">
    <property type="entry name" value="Endonuclease/exonuclease/phosphatase"/>
    <property type="match status" value="1"/>
</dbReference>
<dbReference type="Proteomes" id="UP000008909">
    <property type="component" value="Unassembled WGS sequence"/>
</dbReference>
<feature type="compositionally biased region" description="Polar residues" evidence="7">
    <location>
        <begin position="235"/>
        <end position="257"/>
    </location>
</feature>
<keyword evidence="6" id="KW-0472">Membrane</keyword>
<name>G7YPU7_CLOSI</name>
<evidence type="ECO:0000313" key="9">
    <source>
        <dbReference type="Proteomes" id="UP000008909"/>
    </source>
</evidence>
<keyword evidence="9" id="KW-1185">Reference proteome</keyword>
<reference evidence="8" key="1">
    <citation type="journal article" date="2011" name="Genome Biol.">
        <title>The draft genome of the carcinogenic human liver fluke Clonorchis sinensis.</title>
        <authorList>
            <person name="Wang X."/>
            <person name="Chen W."/>
            <person name="Huang Y."/>
            <person name="Sun J."/>
            <person name="Men J."/>
            <person name="Liu H."/>
            <person name="Luo F."/>
            <person name="Guo L."/>
            <person name="Lv X."/>
            <person name="Deng C."/>
            <person name="Zhou C."/>
            <person name="Fan Y."/>
            <person name="Li X."/>
            <person name="Huang L."/>
            <person name="Hu Y."/>
            <person name="Liang C."/>
            <person name="Hu X."/>
            <person name="Xu J."/>
            <person name="Yu X."/>
        </authorList>
    </citation>
    <scope>NUCLEOTIDE SEQUENCE [LARGE SCALE GENOMIC DNA]</scope>
    <source>
        <strain evidence="8">Henan</strain>
    </source>
</reference>
<dbReference type="CDD" id="cd15517">
    <property type="entry name" value="PHD_TCF19_like"/>
    <property type="match status" value="1"/>
</dbReference>
<sequence>MRSEIHTCKAWWHFKCTGLHEDQMSQLAKSLDPFVCAFCLYIKDSMHSATKKRATKNETKSLLLGQKDQYKRSALGETLDAKLRLLSTALEDANIKNAETWTKADKQRSSLNEYIALSTPGPLAVKKGIQLSGTRTFERAVIIREAYPTFRRLSEDRPLDARKPGHSSSTKEMRKRKLLVGVKSQSSAKTSLMGAPSKGLLSAATQRPGLHMDTFTITPSQNAQETEQRKVCPNSLKNSKSGHQKGSSARATSSNGRNFCPRGKQFVRQTGTRHAQSGIPHGERNLQMKSSPRNHEARKQTITWLTPEVSDEEIAIDGYSVFRDGSKGERASEVALYIHGALPIPIVLSDASPVQYCVELRVRPPLRWTDCLLLGVDYCCPFSPPERDRVPIRAPEKLSSGYQFTHLLLIGDFNAPKAKRQRVGSSGLFAAALTEIVQQSAWTQHVVAPTRYRAGQQPSLLDLVITNKRHFVDQVVINPLLDGSYNYSTCEKNCDHVDDVNLTLRIVNSLALTRDIFWVNDNRRKISKNRPRNLGRKPRSCISIRESQPIKLISGNDYLRYRGKVIQVKARVEELMFGGIQKVLRKIWDDRFTATFIQLLADVLLSLTGQQLESHVLTMMLVYVWSRRNPFVRLNIFGIIDVNAPYLPWVFLAFAFLLGNNMAIDLIGSTCLTDEEIGIMSLFRKRIVLAVLRGARVTNDLLKLRINNTQWICFITQEGRILVTEYTLRLCYAYCFVYQERGLYARMFENFRSLTDSMFEAPSGTSHSEVRQIVSGRTSNSHFIVYADYDVHFAYQRVDFLADLHIPSPLLSVFD</sequence>
<evidence type="ECO:0000313" key="8">
    <source>
        <dbReference type="EMBL" id="GAA54978.1"/>
    </source>
</evidence>
<dbReference type="GO" id="GO:0005789">
    <property type="term" value="C:endoplasmic reticulum membrane"/>
    <property type="evidence" value="ECO:0007669"/>
    <property type="project" value="UniProtKB-SubCell"/>
</dbReference>
<comment type="similarity">
    <text evidence="2">Belongs to the derlin family.</text>
</comment>
<dbReference type="InterPro" id="IPR007599">
    <property type="entry name" value="DER1"/>
</dbReference>
<dbReference type="GO" id="GO:0006950">
    <property type="term" value="P:response to stress"/>
    <property type="evidence" value="ECO:0007669"/>
    <property type="project" value="UniProtKB-ARBA"/>
</dbReference>
<reference key="2">
    <citation type="submission" date="2011-10" db="EMBL/GenBank/DDBJ databases">
        <title>The genome and transcriptome sequence of Clonorchis sinensis provide insights into the carcinogenic liver fluke.</title>
        <authorList>
            <person name="Wang X."/>
            <person name="Huang Y."/>
            <person name="Chen W."/>
            <person name="Liu H."/>
            <person name="Guo L."/>
            <person name="Chen Y."/>
            <person name="Luo F."/>
            <person name="Zhou W."/>
            <person name="Sun J."/>
            <person name="Mao Q."/>
            <person name="Liang P."/>
            <person name="Zhou C."/>
            <person name="Tian Y."/>
            <person name="Men J."/>
            <person name="Lv X."/>
            <person name="Huang L."/>
            <person name="Zhou J."/>
            <person name="Hu Y."/>
            <person name="Li R."/>
            <person name="Zhang F."/>
            <person name="Lei H."/>
            <person name="Li X."/>
            <person name="Hu X."/>
            <person name="Liang C."/>
            <person name="Xu J."/>
            <person name="Wu Z."/>
            <person name="Yu X."/>
        </authorList>
    </citation>
    <scope>NUCLEOTIDE SEQUENCE</scope>
    <source>
        <strain>Henan</strain>
    </source>
</reference>
<keyword evidence="5" id="KW-1133">Transmembrane helix</keyword>
<accession>G7YPU7</accession>
<evidence type="ECO:0000256" key="1">
    <source>
        <dbReference type="ARBA" id="ARBA00004477"/>
    </source>
</evidence>
<protein>
    <submittedName>
        <fullName evidence="8">Derlin-2/3</fullName>
    </submittedName>
</protein>
<evidence type="ECO:0000256" key="5">
    <source>
        <dbReference type="ARBA" id="ARBA00022989"/>
    </source>
</evidence>